<keyword evidence="2" id="KW-0812">Transmembrane</keyword>
<keyword evidence="4" id="KW-1185">Reference proteome</keyword>
<proteinExistence type="predicted"/>
<dbReference type="OrthoDB" id="4367799at2759"/>
<evidence type="ECO:0000313" key="3">
    <source>
        <dbReference type="EMBL" id="KAJ5138254.1"/>
    </source>
</evidence>
<dbReference type="PANTHER" id="PTHR40622">
    <property type="match status" value="1"/>
</dbReference>
<dbReference type="GeneID" id="81403016"/>
<evidence type="ECO:0000256" key="2">
    <source>
        <dbReference type="SAM" id="Phobius"/>
    </source>
</evidence>
<evidence type="ECO:0000256" key="1">
    <source>
        <dbReference type="SAM" id="MobiDB-lite"/>
    </source>
</evidence>
<name>A0A9W9L5E6_9EURO</name>
<feature type="region of interest" description="Disordered" evidence="1">
    <location>
        <begin position="191"/>
        <end position="215"/>
    </location>
</feature>
<dbReference type="RefSeq" id="XP_056522903.1">
    <property type="nucleotide sequence ID" value="XM_056663846.1"/>
</dbReference>
<reference evidence="3" key="1">
    <citation type="submission" date="2022-11" db="EMBL/GenBank/DDBJ databases">
        <authorList>
            <person name="Petersen C."/>
        </authorList>
    </citation>
    <scope>NUCLEOTIDE SEQUENCE</scope>
    <source>
        <strain evidence="3">IBT 22155</strain>
    </source>
</reference>
<dbReference type="EMBL" id="JAPQKL010000003">
    <property type="protein sequence ID" value="KAJ5138254.1"/>
    <property type="molecule type" value="Genomic_DNA"/>
</dbReference>
<gene>
    <name evidence="3" type="ORF">N7515_003102</name>
</gene>
<keyword evidence="2" id="KW-0472">Membrane</keyword>
<protein>
    <submittedName>
        <fullName evidence="3">Uncharacterized protein</fullName>
    </submittedName>
</protein>
<feature type="transmembrane region" description="Helical" evidence="2">
    <location>
        <begin position="263"/>
        <end position="289"/>
    </location>
</feature>
<accession>A0A9W9L5E6</accession>
<keyword evidence="2" id="KW-1133">Transmembrane helix</keyword>
<reference evidence="3" key="2">
    <citation type="journal article" date="2023" name="IMA Fungus">
        <title>Comparative genomic study of the Penicillium genus elucidates a diverse pangenome and 15 lateral gene transfer events.</title>
        <authorList>
            <person name="Petersen C."/>
            <person name="Sorensen T."/>
            <person name="Nielsen M.R."/>
            <person name="Sondergaard T.E."/>
            <person name="Sorensen J.L."/>
            <person name="Fitzpatrick D.A."/>
            <person name="Frisvad J.C."/>
            <person name="Nielsen K.L."/>
        </authorList>
    </citation>
    <scope>NUCLEOTIDE SEQUENCE</scope>
    <source>
        <strain evidence="3">IBT 22155</strain>
    </source>
</reference>
<comment type="caution">
    <text evidence="3">The sequence shown here is derived from an EMBL/GenBank/DDBJ whole genome shotgun (WGS) entry which is preliminary data.</text>
</comment>
<dbReference type="AlphaFoldDB" id="A0A9W9L5E6"/>
<evidence type="ECO:0000313" key="4">
    <source>
        <dbReference type="Proteomes" id="UP001149079"/>
    </source>
</evidence>
<organism evidence="3 4">
    <name type="scientific">Penicillium bovifimosum</name>
    <dbReference type="NCBI Taxonomy" id="126998"/>
    <lineage>
        <taxon>Eukaryota</taxon>
        <taxon>Fungi</taxon>
        <taxon>Dikarya</taxon>
        <taxon>Ascomycota</taxon>
        <taxon>Pezizomycotina</taxon>
        <taxon>Eurotiomycetes</taxon>
        <taxon>Eurotiomycetidae</taxon>
        <taxon>Eurotiales</taxon>
        <taxon>Aspergillaceae</taxon>
        <taxon>Penicillium</taxon>
    </lineage>
</organism>
<sequence length="335" mass="36622">MRLLWALCLGNALASTIPSKLHQLRLPFVPSPDNLENGVRSSLSINWSIKNGALYANQDKIYPPSLTMQLRAPLLEGVDQTNPSDKTVEVSYTLDSRPLFTDRVGSVAGMVRVRVELFDLHGNLISPNAVAVDLLAYQNGDFHITRVRIEPARGGDEEDRFTQNSRPWVVKYWRTQFGSIFEKTQTAVSTDDSRQIAESSAENDTPKATGSQFTTVSETKSPFSISAFGAAPAAAYPHHRSGHHGPHHGHRPKHSFMAIFSPAVLPAVLGATAGLVACLVGFFIGHLLMSLAVRLGWQKEPNCKSQNMSVEEGTPSEKSPMVSLIYATDESESNV</sequence>
<dbReference type="Proteomes" id="UP001149079">
    <property type="component" value="Unassembled WGS sequence"/>
</dbReference>
<dbReference type="PANTHER" id="PTHR40622:SF1">
    <property type="match status" value="1"/>
</dbReference>